<feature type="region of interest" description="Disordered" evidence="1">
    <location>
        <begin position="1"/>
        <end position="52"/>
    </location>
</feature>
<dbReference type="AlphaFoldDB" id="A0A645FEF4"/>
<organism evidence="2">
    <name type="scientific">bioreactor metagenome</name>
    <dbReference type="NCBI Taxonomy" id="1076179"/>
    <lineage>
        <taxon>unclassified sequences</taxon>
        <taxon>metagenomes</taxon>
        <taxon>ecological metagenomes</taxon>
    </lineage>
</organism>
<sequence length="87" mass="8776">MEHRRFPRGVQPAGVYPDAGRLGGELSLDGGSTAHGHHGAGESGVPGIYPGDPGGIRAGQLCADPVDQGQKRYSGAVGRAADAARTV</sequence>
<evidence type="ECO:0000256" key="1">
    <source>
        <dbReference type="SAM" id="MobiDB-lite"/>
    </source>
</evidence>
<comment type="caution">
    <text evidence="2">The sequence shown here is derived from an EMBL/GenBank/DDBJ whole genome shotgun (WGS) entry which is preliminary data.</text>
</comment>
<dbReference type="EMBL" id="VSSQ01058249">
    <property type="protein sequence ID" value="MPN11976.1"/>
    <property type="molecule type" value="Genomic_DNA"/>
</dbReference>
<protein>
    <submittedName>
        <fullName evidence="2">Uncharacterized protein</fullName>
    </submittedName>
</protein>
<evidence type="ECO:0000313" key="2">
    <source>
        <dbReference type="EMBL" id="MPN11976.1"/>
    </source>
</evidence>
<proteinExistence type="predicted"/>
<reference evidence="2" key="1">
    <citation type="submission" date="2019-08" db="EMBL/GenBank/DDBJ databases">
        <authorList>
            <person name="Kucharzyk K."/>
            <person name="Murdoch R.W."/>
            <person name="Higgins S."/>
            <person name="Loffler F."/>
        </authorList>
    </citation>
    <scope>NUCLEOTIDE SEQUENCE</scope>
</reference>
<gene>
    <name evidence="2" type="ORF">SDC9_159285</name>
</gene>
<accession>A0A645FEF4</accession>
<name>A0A645FEF4_9ZZZZ</name>